<dbReference type="Gene3D" id="3.80.10.10">
    <property type="entry name" value="Ribonuclease Inhibitor"/>
    <property type="match status" value="3"/>
</dbReference>
<keyword evidence="3" id="KW-0677">Repeat</keyword>
<organism evidence="5 6">
    <name type="scientific">Triparma verrucosa</name>
    <dbReference type="NCBI Taxonomy" id="1606542"/>
    <lineage>
        <taxon>Eukaryota</taxon>
        <taxon>Sar</taxon>
        <taxon>Stramenopiles</taxon>
        <taxon>Ochrophyta</taxon>
        <taxon>Bolidophyceae</taxon>
        <taxon>Parmales</taxon>
        <taxon>Triparmaceae</taxon>
        <taxon>Triparma</taxon>
    </lineage>
</organism>
<dbReference type="SMART" id="SM00368">
    <property type="entry name" value="LRR_RI"/>
    <property type="match status" value="5"/>
</dbReference>
<reference evidence="6" key="1">
    <citation type="journal article" date="2023" name="Commun. Biol.">
        <title>Genome analysis of Parmales, the sister group of diatoms, reveals the evolutionary specialization of diatoms from phago-mixotrophs to photoautotrophs.</title>
        <authorList>
            <person name="Ban H."/>
            <person name="Sato S."/>
            <person name="Yoshikawa S."/>
            <person name="Yamada K."/>
            <person name="Nakamura Y."/>
            <person name="Ichinomiya M."/>
            <person name="Sato N."/>
            <person name="Blanc-Mathieu R."/>
            <person name="Endo H."/>
            <person name="Kuwata A."/>
            <person name="Ogata H."/>
        </authorList>
    </citation>
    <scope>NUCLEOTIDE SEQUENCE [LARGE SCALE GENOMIC DNA]</scope>
    <source>
        <strain evidence="6">NIES 3699</strain>
    </source>
</reference>
<dbReference type="InterPro" id="IPR032675">
    <property type="entry name" value="LRR_dom_sf"/>
</dbReference>
<dbReference type="Proteomes" id="UP001165160">
    <property type="component" value="Unassembled WGS sequence"/>
</dbReference>
<dbReference type="AlphaFoldDB" id="A0A9W7BY98"/>
<keyword evidence="2" id="KW-0433">Leucine-rich repeat</keyword>
<dbReference type="InterPro" id="IPR027038">
    <property type="entry name" value="RanGap"/>
</dbReference>
<dbReference type="PANTHER" id="PTHR24113">
    <property type="entry name" value="RAN GTPASE-ACTIVATING PROTEIN 1"/>
    <property type="match status" value="1"/>
</dbReference>
<protein>
    <submittedName>
        <fullName evidence="5">Uncharacterized protein</fullName>
    </submittedName>
</protein>
<dbReference type="GO" id="GO:0005634">
    <property type="term" value="C:nucleus"/>
    <property type="evidence" value="ECO:0007669"/>
    <property type="project" value="TreeGrafter"/>
</dbReference>
<evidence type="ECO:0000313" key="5">
    <source>
        <dbReference type="EMBL" id="GMH94928.1"/>
    </source>
</evidence>
<dbReference type="InterPro" id="IPR001611">
    <property type="entry name" value="Leu-rich_rpt"/>
</dbReference>
<evidence type="ECO:0000256" key="3">
    <source>
        <dbReference type="ARBA" id="ARBA00022737"/>
    </source>
</evidence>
<dbReference type="EMBL" id="BRXX01000161">
    <property type="protein sequence ID" value="GMH94928.1"/>
    <property type="molecule type" value="Genomic_DNA"/>
</dbReference>
<keyword evidence="1" id="KW-0343">GTPase activation</keyword>
<dbReference type="PROSITE" id="PS51450">
    <property type="entry name" value="LRR"/>
    <property type="match status" value="1"/>
</dbReference>
<comment type="caution">
    <text evidence="5">The sequence shown here is derived from an EMBL/GenBank/DDBJ whole genome shotgun (WGS) entry which is preliminary data.</text>
</comment>
<keyword evidence="6" id="KW-1185">Reference proteome</keyword>
<sequence length="567" mass="60533">MDDFLDDDDVDLLHIFRAGDKIVKPQNPKATILNNIAAGVLNHRQATAKLRDAYRKNCSNNHTAPSGYVLQHIDREHLQVSELQLSDSGAVSLSQSLSYHLMTIDLSSNGISDVGAEAFAASLEKSSLTSLDLSKNLIGDLGGVVLINSLSKSKLSHLSLAGNKLGDMFAQSFEEIYLKNKVPAILASKSDKPSPPPALNIRSSYQGSRRQTHIRSGSDEMTSFYREMSAKIDRDRVPSLESLDLSDNQIGVKGGKALARWLVGSTFRLCRINLGYNHLGDQGAAAIFLALNFPNCNRLEDVDVSFNGISDTGGSWIVASLLTLFGAFELQQGGEGDGQAAKEVFLSLPDTAKGCAANLPEFPSDVGSRTGCLCRVDLSRNRLGAKSAEGFARILSLPPIKPNRIETKNSLGDRMPSAYGFAASQGSARKTWGKSRSEKKSGLAKNPAGGGVTLSELRLGWNGLGAEGTKKILGMVGGSSGLKSLRLENCLEGGGEVFVDEKVLRHCDIVTSFPANSIGGFGNFKAGVEATGMEENTIVEVGVKGIDKDFETAEPPSLQRLKMGAAE</sequence>
<evidence type="ECO:0000313" key="6">
    <source>
        <dbReference type="Proteomes" id="UP001165160"/>
    </source>
</evidence>
<evidence type="ECO:0000256" key="1">
    <source>
        <dbReference type="ARBA" id="ARBA00022468"/>
    </source>
</evidence>
<dbReference type="GO" id="GO:0006913">
    <property type="term" value="P:nucleocytoplasmic transport"/>
    <property type="evidence" value="ECO:0007669"/>
    <property type="project" value="TreeGrafter"/>
</dbReference>
<dbReference type="PANTHER" id="PTHR24113:SF12">
    <property type="entry name" value="RAN GTPASE-ACTIVATING PROTEIN 1"/>
    <property type="match status" value="1"/>
</dbReference>
<evidence type="ECO:0000256" key="2">
    <source>
        <dbReference type="ARBA" id="ARBA00022614"/>
    </source>
</evidence>
<name>A0A9W7BY98_9STRA</name>
<gene>
    <name evidence="5" type="ORF">TrVE_jg8241</name>
</gene>
<accession>A0A9W7BY98</accession>
<dbReference type="GO" id="GO:0005829">
    <property type="term" value="C:cytosol"/>
    <property type="evidence" value="ECO:0007669"/>
    <property type="project" value="TreeGrafter"/>
</dbReference>
<dbReference type="SUPFAM" id="SSF52047">
    <property type="entry name" value="RNI-like"/>
    <property type="match status" value="1"/>
</dbReference>
<feature type="region of interest" description="Disordered" evidence="4">
    <location>
        <begin position="188"/>
        <end position="216"/>
    </location>
</feature>
<dbReference type="GO" id="GO:0005096">
    <property type="term" value="F:GTPase activator activity"/>
    <property type="evidence" value="ECO:0007669"/>
    <property type="project" value="UniProtKB-KW"/>
</dbReference>
<proteinExistence type="predicted"/>
<dbReference type="Pfam" id="PF13516">
    <property type="entry name" value="LRR_6"/>
    <property type="match status" value="6"/>
</dbReference>
<evidence type="ECO:0000256" key="4">
    <source>
        <dbReference type="SAM" id="MobiDB-lite"/>
    </source>
</evidence>
<dbReference type="GO" id="GO:0048471">
    <property type="term" value="C:perinuclear region of cytoplasm"/>
    <property type="evidence" value="ECO:0007669"/>
    <property type="project" value="TreeGrafter"/>
</dbReference>
<dbReference type="GO" id="GO:0031267">
    <property type="term" value="F:small GTPase binding"/>
    <property type="evidence" value="ECO:0007669"/>
    <property type="project" value="TreeGrafter"/>
</dbReference>